<dbReference type="AlphaFoldDB" id="A0A9J5ZMJ5"/>
<dbReference type="Proteomes" id="UP000824120">
    <property type="component" value="Chromosome 4"/>
</dbReference>
<evidence type="ECO:0000313" key="1">
    <source>
        <dbReference type="EMBL" id="KAG5613363.1"/>
    </source>
</evidence>
<comment type="caution">
    <text evidence="1">The sequence shown here is derived from an EMBL/GenBank/DDBJ whole genome shotgun (WGS) entry which is preliminary data.</text>
</comment>
<dbReference type="Gene3D" id="2.130.10.10">
    <property type="entry name" value="YVTN repeat-like/Quinoprotein amine dehydrogenase"/>
    <property type="match status" value="1"/>
</dbReference>
<dbReference type="OrthoDB" id="433457at2759"/>
<sequence length="98" mass="10995">MSQIGIIDLDSRLIGLYLYDGLFKGSKKVRHFKKYVIPLENDPDIEIHDLNNLDSGAYLLIPMSMQLFGVLIIGEEMIAYCDTSVAKDTYQIGEGLPV</sequence>
<evidence type="ECO:0000313" key="2">
    <source>
        <dbReference type="Proteomes" id="UP000824120"/>
    </source>
</evidence>
<proteinExistence type="predicted"/>
<organism evidence="1 2">
    <name type="scientific">Solanum commersonii</name>
    <name type="common">Commerson's wild potato</name>
    <name type="synonym">Commerson's nightshade</name>
    <dbReference type="NCBI Taxonomy" id="4109"/>
    <lineage>
        <taxon>Eukaryota</taxon>
        <taxon>Viridiplantae</taxon>
        <taxon>Streptophyta</taxon>
        <taxon>Embryophyta</taxon>
        <taxon>Tracheophyta</taxon>
        <taxon>Spermatophyta</taxon>
        <taxon>Magnoliopsida</taxon>
        <taxon>eudicotyledons</taxon>
        <taxon>Gunneridae</taxon>
        <taxon>Pentapetalae</taxon>
        <taxon>asterids</taxon>
        <taxon>lamiids</taxon>
        <taxon>Solanales</taxon>
        <taxon>Solanaceae</taxon>
        <taxon>Solanoideae</taxon>
        <taxon>Solaneae</taxon>
        <taxon>Solanum</taxon>
    </lineage>
</organism>
<protein>
    <submittedName>
        <fullName evidence="1">Uncharacterized protein</fullName>
    </submittedName>
</protein>
<dbReference type="InterPro" id="IPR015943">
    <property type="entry name" value="WD40/YVTN_repeat-like_dom_sf"/>
</dbReference>
<accession>A0A9J5ZMJ5</accession>
<dbReference type="EMBL" id="JACXVP010000004">
    <property type="protein sequence ID" value="KAG5613363.1"/>
    <property type="molecule type" value="Genomic_DNA"/>
</dbReference>
<keyword evidence="2" id="KW-1185">Reference proteome</keyword>
<name>A0A9J5ZMJ5_SOLCO</name>
<reference evidence="1 2" key="1">
    <citation type="submission" date="2020-09" db="EMBL/GenBank/DDBJ databases">
        <title>De no assembly of potato wild relative species, Solanum commersonii.</title>
        <authorList>
            <person name="Cho K."/>
        </authorList>
    </citation>
    <scope>NUCLEOTIDE SEQUENCE [LARGE SCALE GENOMIC DNA]</scope>
    <source>
        <strain evidence="1">LZ3.2</strain>
        <tissue evidence="1">Leaf</tissue>
    </source>
</reference>
<gene>
    <name evidence="1" type="ORF">H5410_024644</name>
</gene>